<organism evidence="2 3">
    <name type="scientific">Novosphingobium resinovorum</name>
    <dbReference type="NCBI Taxonomy" id="158500"/>
    <lineage>
        <taxon>Bacteria</taxon>
        <taxon>Pseudomonadati</taxon>
        <taxon>Pseudomonadota</taxon>
        <taxon>Alphaproteobacteria</taxon>
        <taxon>Sphingomonadales</taxon>
        <taxon>Sphingomonadaceae</taxon>
        <taxon>Novosphingobium</taxon>
    </lineage>
</organism>
<sequence length="385" mass="42387">MDTNLSRRRLLQAMAALPSVALIGPGCTRSTSGFDLRFFATATLDVGAKGWAQLLKDEGARMVFKDNGNDAGPVIAQMTAGTAANDYDLGGLLGGAETVLAEKGTILPWDLSQIPNWGTAWPWAKAIKHARYKGQQYGLPLIVNADSMIYLPDRIKQVSGYENGVVDSYAAVFDSRLKGKTAMEDTWTNSAIFTAIYLKQSGQLSIGDPGNLTETELKGVMGFLIDKKKSGQFRTLWNGWEQGVEVLRSGEVWVMTGWEPIVKALIDQGVNAKYAIPKEGYEGWSIDLLLHRGAEKRGLVANCHKVANWLQGGRYGAEMAASRGYAVPNGSTLEFARSENLPDTAKISETLTHVQQKLSGPIFWQNVRPDNYRLYEEWWSRFRGA</sequence>
<dbReference type="AlphaFoldDB" id="A0A031K4I9"/>
<dbReference type="SUPFAM" id="SSF53850">
    <property type="entry name" value="Periplasmic binding protein-like II"/>
    <property type="match status" value="1"/>
</dbReference>
<dbReference type="InterPro" id="IPR006059">
    <property type="entry name" value="SBP"/>
</dbReference>
<dbReference type="Gene3D" id="3.40.190.10">
    <property type="entry name" value="Periplasmic binding protein-like II"/>
    <property type="match status" value="2"/>
</dbReference>
<evidence type="ECO:0000256" key="1">
    <source>
        <dbReference type="ARBA" id="ARBA00022729"/>
    </source>
</evidence>
<dbReference type="PROSITE" id="PS51318">
    <property type="entry name" value="TAT"/>
    <property type="match status" value="1"/>
</dbReference>
<reference evidence="2 3" key="1">
    <citation type="submission" date="2014-03" db="EMBL/GenBank/DDBJ databases">
        <title>Whole genome sequence of Novosphingobium resinovorum KF1.</title>
        <authorList>
            <person name="Gan H.M."/>
            <person name="Gan H.Y."/>
            <person name="Chew T.H."/>
            <person name="Savka M.A."/>
        </authorList>
    </citation>
    <scope>NUCLEOTIDE SEQUENCE [LARGE SCALE GENOMIC DNA]</scope>
    <source>
        <strain evidence="2 3">KF1</strain>
    </source>
</reference>
<dbReference type="InterPro" id="IPR006311">
    <property type="entry name" value="TAT_signal"/>
</dbReference>
<evidence type="ECO:0000313" key="2">
    <source>
        <dbReference type="EMBL" id="EZP83928.1"/>
    </source>
</evidence>
<gene>
    <name evidence="2" type="ORF">BV97_01121</name>
</gene>
<name>A0A031K4I9_9SPHN</name>
<dbReference type="PATRIC" id="fig|158500.4.peg.1153"/>
<dbReference type="Pfam" id="PF13416">
    <property type="entry name" value="SBP_bac_8"/>
    <property type="match status" value="1"/>
</dbReference>
<dbReference type="eggNOG" id="COG0687">
    <property type="taxonomic scope" value="Bacteria"/>
</dbReference>
<dbReference type="PANTHER" id="PTHR30222:SF17">
    <property type="entry name" value="SPERMIDINE_PUTRESCINE-BINDING PERIPLASMIC PROTEIN"/>
    <property type="match status" value="1"/>
</dbReference>
<evidence type="ECO:0000313" key="3">
    <source>
        <dbReference type="Proteomes" id="UP000024329"/>
    </source>
</evidence>
<protein>
    <recommendedName>
        <fullName evidence="4">Extracellular solute-binding protein</fullName>
    </recommendedName>
</protein>
<dbReference type="EMBL" id="JFYZ01000002">
    <property type="protein sequence ID" value="EZP83928.1"/>
    <property type="molecule type" value="Genomic_DNA"/>
</dbReference>
<proteinExistence type="predicted"/>
<comment type="caution">
    <text evidence="2">The sequence shown here is derived from an EMBL/GenBank/DDBJ whole genome shotgun (WGS) entry which is preliminary data.</text>
</comment>
<dbReference type="RefSeq" id="WP_036523885.1">
    <property type="nucleotide sequence ID" value="NZ_JFYZ01000002.1"/>
</dbReference>
<evidence type="ECO:0008006" key="4">
    <source>
        <dbReference type="Google" id="ProtNLM"/>
    </source>
</evidence>
<dbReference type="Proteomes" id="UP000024329">
    <property type="component" value="Unassembled WGS sequence"/>
</dbReference>
<accession>A0A031K4I9</accession>
<dbReference type="PANTHER" id="PTHR30222">
    <property type="entry name" value="SPERMIDINE/PUTRESCINE-BINDING PERIPLASMIC PROTEIN"/>
    <property type="match status" value="1"/>
</dbReference>
<keyword evidence="1" id="KW-0732">Signal</keyword>